<evidence type="ECO:0000256" key="16">
    <source>
        <dbReference type="ARBA" id="ARBA00038848"/>
    </source>
</evidence>
<dbReference type="GO" id="GO:0016020">
    <property type="term" value="C:membrane"/>
    <property type="evidence" value="ECO:0007669"/>
    <property type="project" value="UniProtKB-SubCell"/>
</dbReference>
<comment type="similarity">
    <text evidence="15">Belongs to the THEM4/THEM5 thioesterase family.</text>
</comment>
<dbReference type="SUPFAM" id="SSF54637">
    <property type="entry name" value="Thioesterase/thiol ester dehydrase-isomerase"/>
    <property type="match status" value="1"/>
</dbReference>
<dbReference type="GeneID" id="66838253"/>
<evidence type="ECO:0000259" key="24">
    <source>
        <dbReference type="Pfam" id="PF03061"/>
    </source>
</evidence>
<evidence type="ECO:0000256" key="22">
    <source>
        <dbReference type="ARBA" id="ARBA00048074"/>
    </source>
</evidence>
<dbReference type="CDD" id="cd03443">
    <property type="entry name" value="PaaI_thioesterase"/>
    <property type="match status" value="1"/>
</dbReference>
<organism evidence="25 26">
    <name type="scientific">Rhodococcus ruber</name>
    <dbReference type="NCBI Taxonomy" id="1830"/>
    <lineage>
        <taxon>Bacteria</taxon>
        <taxon>Bacillati</taxon>
        <taxon>Actinomycetota</taxon>
        <taxon>Actinomycetes</taxon>
        <taxon>Mycobacteriales</taxon>
        <taxon>Nocardiaceae</taxon>
        <taxon>Rhodococcus</taxon>
    </lineage>
</organism>
<evidence type="ECO:0000256" key="4">
    <source>
        <dbReference type="ARBA" id="ARBA00022475"/>
    </source>
</evidence>
<evidence type="ECO:0000256" key="21">
    <source>
        <dbReference type="ARBA" id="ARBA00047969"/>
    </source>
</evidence>
<comment type="catalytic activity">
    <reaction evidence="13">
        <text>(5Z,8Z,11Z,14Z)-eicosatetraenoyl-CoA + H2O = (5Z,8Z,11Z,14Z)-eicosatetraenoate + CoA + H(+)</text>
        <dbReference type="Rhea" id="RHEA:40151"/>
        <dbReference type="ChEBI" id="CHEBI:15377"/>
        <dbReference type="ChEBI" id="CHEBI:15378"/>
        <dbReference type="ChEBI" id="CHEBI:32395"/>
        <dbReference type="ChEBI" id="CHEBI:57287"/>
        <dbReference type="ChEBI" id="CHEBI:57368"/>
    </reaction>
    <physiologicalReaction direction="left-to-right" evidence="13">
        <dbReference type="Rhea" id="RHEA:40152"/>
    </physiologicalReaction>
</comment>
<evidence type="ECO:0000256" key="17">
    <source>
        <dbReference type="ARBA" id="ARBA00040123"/>
    </source>
</evidence>
<keyword evidence="6" id="KW-0053">Apoptosis</keyword>
<evidence type="ECO:0000256" key="18">
    <source>
        <dbReference type="ARBA" id="ARBA00043210"/>
    </source>
</evidence>
<reference evidence="25 26" key="1">
    <citation type="journal article" date="2014" name="Genome Announc.">
        <title>Draft Genome Sequence of Propane- and Butane-Oxidizing Actinobacterium Rhodococcus ruber IEGM 231.</title>
        <authorList>
            <person name="Ivshina I.B."/>
            <person name="Kuyukina M.S."/>
            <person name="Krivoruchko A.V."/>
            <person name="Barbe V."/>
            <person name="Fischer C."/>
        </authorList>
    </citation>
    <scope>NUCLEOTIDE SEQUENCE [LARGE SCALE GENOMIC DNA]</scope>
</reference>
<dbReference type="eggNOG" id="COG2050">
    <property type="taxonomic scope" value="Bacteria"/>
</dbReference>
<keyword evidence="7" id="KW-0378">Hydrolase</keyword>
<keyword evidence="11" id="KW-0472">Membrane</keyword>
<evidence type="ECO:0000256" key="6">
    <source>
        <dbReference type="ARBA" id="ARBA00022703"/>
    </source>
</evidence>
<comment type="subcellular location">
    <subcellularLocation>
        <location evidence="3">Cell projection</location>
        <location evidence="3">Ruffle membrane</location>
    </subcellularLocation>
    <subcellularLocation>
        <location evidence="2">Cytoplasm</location>
    </subcellularLocation>
    <subcellularLocation>
        <location evidence="1">Membrane</location>
        <topology evidence="1">Peripheral membrane protein</topology>
    </subcellularLocation>
</comment>
<dbReference type="InterPro" id="IPR029069">
    <property type="entry name" value="HotDog_dom_sf"/>
</dbReference>
<dbReference type="OrthoDB" id="5505920at2"/>
<dbReference type="Gene3D" id="3.10.129.10">
    <property type="entry name" value="Hotdog Thioesterase"/>
    <property type="match status" value="1"/>
</dbReference>
<evidence type="ECO:0000256" key="12">
    <source>
        <dbReference type="ARBA" id="ARBA00023273"/>
    </source>
</evidence>
<gene>
    <name evidence="25" type="ORF">RHRU231_20005</name>
</gene>
<keyword evidence="5" id="KW-0963">Cytoplasm</keyword>
<keyword evidence="8" id="KW-0276">Fatty acid metabolism</keyword>
<dbReference type="Pfam" id="PF03061">
    <property type="entry name" value="4HBT"/>
    <property type="match status" value="1"/>
</dbReference>
<evidence type="ECO:0000256" key="15">
    <source>
        <dbReference type="ARBA" id="ARBA00038456"/>
    </source>
</evidence>
<comment type="catalytic activity">
    <reaction evidence="19">
        <text>octanoyl-CoA + H2O = octanoate + CoA + H(+)</text>
        <dbReference type="Rhea" id="RHEA:30143"/>
        <dbReference type="ChEBI" id="CHEBI:15377"/>
        <dbReference type="ChEBI" id="CHEBI:15378"/>
        <dbReference type="ChEBI" id="CHEBI:25646"/>
        <dbReference type="ChEBI" id="CHEBI:57287"/>
        <dbReference type="ChEBI" id="CHEBI:57386"/>
    </reaction>
    <physiologicalReaction direction="left-to-right" evidence="19">
        <dbReference type="Rhea" id="RHEA:30144"/>
    </physiologicalReaction>
</comment>
<dbReference type="GO" id="GO:0005737">
    <property type="term" value="C:cytoplasm"/>
    <property type="evidence" value="ECO:0007669"/>
    <property type="project" value="UniProtKB-SubCell"/>
</dbReference>
<dbReference type="EMBL" id="CCSD01000028">
    <property type="protein sequence ID" value="CDZ87016.1"/>
    <property type="molecule type" value="Genomic_DNA"/>
</dbReference>
<comment type="catalytic activity">
    <reaction evidence="23">
        <text>tetradecanoyl-CoA + H2O = tetradecanoate + CoA + H(+)</text>
        <dbReference type="Rhea" id="RHEA:40119"/>
        <dbReference type="ChEBI" id="CHEBI:15377"/>
        <dbReference type="ChEBI" id="CHEBI:15378"/>
        <dbReference type="ChEBI" id="CHEBI:30807"/>
        <dbReference type="ChEBI" id="CHEBI:57287"/>
        <dbReference type="ChEBI" id="CHEBI:57385"/>
    </reaction>
    <physiologicalReaction direction="left-to-right" evidence="23">
        <dbReference type="Rhea" id="RHEA:40120"/>
    </physiologicalReaction>
</comment>
<dbReference type="GO" id="GO:0016787">
    <property type="term" value="F:hydrolase activity"/>
    <property type="evidence" value="ECO:0007669"/>
    <property type="project" value="UniProtKB-KW"/>
</dbReference>
<evidence type="ECO:0000256" key="20">
    <source>
        <dbReference type="ARBA" id="ARBA00047734"/>
    </source>
</evidence>
<evidence type="ECO:0000256" key="10">
    <source>
        <dbReference type="ARBA" id="ARBA00023098"/>
    </source>
</evidence>
<evidence type="ECO:0000256" key="14">
    <source>
        <dbReference type="ARBA" id="ARBA00037002"/>
    </source>
</evidence>
<evidence type="ECO:0000256" key="11">
    <source>
        <dbReference type="ARBA" id="ARBA00023136"/>
    </source>
</evidence>
<evidence type="ECO:0000256" key="2">
    <source>
        <dbReference type="ARBA" id="ARBA00004496"/>
    </source>
</evidence>
<name>A0A098BH34_9NOCA</name>
<dbReference type="EC" id="3.1.2.2" evidence="16"/>
<evidence type="ECO:0000256" key="13">
    <source>
        <dbReference type="ARBA" id="ARBA00035852"/>
    </source>
</evidence>
<comment type="catalytic activity">
    <reaction evidence="14">
        <text>(9Z)-octadecenoyl-CoA + H2O = (9Z)-octadecenoate + CoA + H(+)</text>
        <dbReference type="Rhea" id="RHEA:40139"/>
        <dbReference type="ChEBI" id="CHEBI:15377"/>
        <dbReference type="ChEBI" id="CHEBI:15378"/>
        <dbReference type="ChEBI" id="CHEBI:30823"/>
        <dbReference type="ChEBI" id="CHEBI:57287"/>
        <dbReference type="ChEBI" id="CHEBI:57387"/>
    </reaction>
    <physiologicalReaction direction="left-to-right" evidence="14">
        <dbReference type="Rhea" id="RHEA:40140"/>
    </physiologicalReaction>
</comment>
<dbReference type="GO" id="GO:0006631">
    <property type="term" value="P:fatty acid metabolic process"/>
    <property type="evidence" value="ECO:0007669"/>
    <property type="project" value="UniProtKB-KW"/>
</dbReference>
<feature type="domain" description="Thioesterase" evidence="24">
    <location>
        <begin position="78"/>
        <end position="146"/>
    </location>
</feature>
<comment type="catalytic activity">
    <reaction evidence="20">
        <text>hexadecanoyl-CoA + H2O = hexadecanoate + CoA + H(+)</text>
        <dbReference type="Rhea" id="RHEA:16645"/>
        <dbReference type="ChEBI" id="CHEBI:7896"/>
        <dbReference type="ChEBI" id="CHEBI:15377"/>
        <dbReference type="ChEBI" id="CHEBI:15378"/>
        <dbReference type="ChEBI" id="CHEBI:57287"/>
        <dbReference type="ChEBI" id="CHEBI:57379"/>
        <dbReference type="EC" id="3.1.2.2"/>
    </reaction>
    <physiologicalReaction direction="left-to-right" evidence="20">
        <dbReference type="Rhea" id="RHEA:16646"/>
    </physiologicalReaction>
</comment>
<evidence type="ECO:0000256" key="3">
    <source>
        <dbReference type="ARBA" id="ARBA00004632"/>
    </source>
</evidence>
<evidence type="ECO:0000256" key="1">
    <source>
        <dbReference type="ARBA" id="ARBA00004170"/>
    </source>
</evidence>
<evidence type="ECO:0000256" key="8">
    <source>
        <dbReference type="ARBA" id="ARBA00022832"/>
    </source>
</evidence>
<dbReference type="Proteomes" id="UP000042997">
    <property type="component" value="Unassembled WGS sequence"/>
</dbReference>
<dbReference type="InterPro" id="IPR006683">
    <property type="entry name" value="Thioestr_dom"/>
</dbReference>
<comment type="catalytic activity">
    <reaction evidence="22">
        <text>dodecanoyl-CoA + H2O = dodecanoate + CoA + H(+)</text>
        <dbReference type="Rhea" id="RHEA:30135"/>
        <dbReference type="ChEBI" id="CHEBI:15377"/>
        <dbReference type="ChEBI" id="CHEBI:15378"/>
        <dbReference type="ChEBI" id="CHEBI:18262"/>
        <dbReference type="ChEBI" id="CHEBI:57287"/>
        <dbReference type="ChEBI" id="CHEBI:57375"/>
    </reaction>
    <physiologicalReaction direction="left-to-right" evidence="22">
        <dbReference type="Rhea" id="RHEA:30136"/>
    </physiologicalReaction>
</comment>
<keyword evidence="10" id="KW-0443">Lipid metabolism</keyword>
<keyword evidence="9" id="KW-0809">Transit peptide</keyword>
<keyword evidence="12" id="KW-0966">Cell projection</keyword>
<evidence type="ECO:0000313" key="26">
    <source>
        <dbReference type="Proteomes" id="UP000042997"/>
    </source>
</evidence>
<dbReference type="AlphaFoldDB" id="A0A098BH34"/>
<dbReference type="PANTHER" id="PTHR12418">
    <property type="entry name" value="ACYL-COENZYME A THIOESTERASE THEM4"/>
    <property type="match status" value="1"/>
</dbReference>
<evidence type="ECO:0000256" key="19">
    <source>
        <dbReference type="ARBA" id="ARBA00047588"/>
    </source>
</evidence>
<evidence type="ECO:0000256" key="23">
    <source>
        <dbReference type="ARBA" id="ARBA00048180"/>
    </source>
</evidence>
<dbReference type="PANTHER" id="PTHR12418:SF19">
    <property type="entry name" value="ACYL-COENZYME A THIOESTERASE THEM4"/>
    <property type="match status" value="1"/>
</dbReference>
<evidence type="ECO:0000313" key="25">
    <source>
        <dbReference type="EMBL" id="CDZ87016.1"/>
    </source>
</evidence>
<dbReference type="InterPro" id="IPR052365">
    <property type="entry name" value="THEM4/THEM5_acyl-CoA_thioest"/>
</dbReference>
<accession>A0A098BH34</accession>
<protein>
    <recommendedName>
        <fullName evidence="17">Acyl-coenzyme A thioesterase THEM4</fullName>
        <ecNumber evidence="16">3.1.2.2</ecNumber>
    </recommendedName>
    <alternativeName>
        <fullName evidence="18">Thioesterase superfamily member 4</fullName>
    </alternativeName>
</protein>
<keyword evidence="4" id="KW-1003">Cell membrane</keyword>
<comment type="catalytic activity">
    <reaction evidence="21">
        <text>decanoyl-CoA + H2O = decanoate + CoA + H(+)</text>
        <dbReference type="Rhea" id="RHEA:40059"/>
        <dbReference type="ChEBI" id="CHEBI:15377"/>
        <dbReference type="ChEBI" id="CHEBI:15378"/>
        <dbReference type="ChEBI" id="CHEBI:27689"/>
        <dbReference type="ChEBI" id="CHEBI:57287"/>
        <dbReference type="ChEBI" id="CHEBI:61430"/>
    </reaction>
    <physiologicalReaction direction="left-to-right" evidence="21">
        <dbReference type="Rhea" id="RHEA:40060"/>
    </physiologicalReaction>
</comment>
<sequence>MTENTPSTHTPEPRQVPDWIPAFPVLAPDSADLPPHHDHCLGCGPANPHGHQLRARRDAHGVHAHHRFDSRHVGAPAIAHGGAVATVLDELFGLLLYTVGEPAVTRHLAIDYLAPILLDTPYTLRAHIHARDGRKLHLQATIENDHAHVITTATALFLTVDVNHFLTHNTPPHTDNTP</sequence>
<evidence type="ECO:0000256" key="9">
    <source>
        <dbReference type="ARBA" id="ARBA00022946"/>
    </source>
</evidence>
<dbReference type="RefSeq" id="WP_006553199.1">
    <property type="nucleotide sequence ID" value="NZ_CP023714.1"/>
</dbReference>
<proteinExistence type="inferred from homology"/>
<evidence type="ECO:0000256" key="5">
    <source>
        <dbReference type="ARBA" id="ARBA00022490"/>
    </source>
</evidence>
<evidence type="ECO:0000256" key="7">
    <source>
        <dbReference type="ARBA" id="ARBA00022801"/>
    </source>
</evidence>